<dbReference type="SUPFAM" id="SSF51735">
    <property type="entry name" value="NAD(P)-binding Rossmann-fold domains"/>
    <property type="match status" value="1"/>
</dbReference>
<dbReference type="Gene3D" id="3.30.360.10">
    <property type="entry name" value="Dihydrodipicolinate Reductase, domain 2"/>
    <property type="match status" value="1"/>
</dbReference>
<dbReference type="Gene3D" id="3.40.50.720">
    <property type="entry name" value="NAD(P)-binding Rossmann-like Domain"/>
    <property type="match status" value="1"/>
</dbReference>
<dbReference type="RefSeq" id="WP_344215193.1">
    <property type="nucleotide sequence ID" value="NZ_BAAAOS010000020.1"/>
</dbReference>
<protein>
    <recommendedName>
        <fullName evidence="1">Gfo/Idh/MocA-like oxidoreductase N-terminal domain-containing protein</fullName>
    </recommendedName>
</protein>
<dbReference type="PANTHER" id="PTHR43377:SF1">
    <property type="entry name" value="BILIVERDIN REDUCTASE A"/>
    <property type="match status" value="1"/>
</dbReference>
<dbReference type="InterPro" id="IPR036291">
    <property type="entry name" value="NAD(P)-bd_dom_sf"/>
</dbReference>
<evidence type="ECO:0000313" key="2">
    <source>
        <dbReference type="EMBL" id="GAA1578883.1"/>
    </source>
</evidence>
<dbReference type="SUPFAM" id="SSF55347">
    <property type="entry name" value="Glyceraldehyde-3-phosphate dehydrogenase-like, C-terminal domain"/>
    <property type="match status" value="1"/>
</dbReference>
<dbReference type="Proteomes" id="UP001500393">
    <property type="component" value="Unassembled WGS sequence"/>
</dbReference>
<reference evidence="2 3" key="1">
    <citation type="journal article" date="2019" name="Int. J. Syst. Evol. Microbiol.">
        <title>The Global Catalogue of Microorganisms (GCM) 10K type strain sequencing project: providing services to taxonomists for standard genome sequencing and annotation.</title>
        <authorList>
            <consortium name="The Broad Institute Genomics Platform"/>
            <consortium name="The Broad Institute Genome Sequencing Center for Infectious Disease"/>
            <person name="Wu L."/>
            <person name="Ma J."/>
        </authorList>
    </citation>
    <scope>NUCLEOTIDE SEQUENCE [LARGE SCALE GENOMIC DNA]</scope>
    <source>
        <strain evidence="2 3">JCM 14969</strain>
    </source>
</reference>
<dbReference type="PANTHER" id="PTHR43377">
    <property type="entry name" value="BILIVERDIN REDUCTASE A"/>
    <property type="match status" value="1"/>
</dbReference>
<accession>A0ABN2DM36</accession>
<proteinExistence type="predicted"/>
<name>A0ABN2DM36_9ACTN</name>
<gene>
    <name evidence="2" type="ORF">GCM10009789_35700</name>
</gene>
<feature type="domain" description="Gfo/Idh/MocA-like oxidoreductase N-terminal" evidence="1">
    <location>
        <begin position="1"/>
        <end position="116"/>
    </location>
</feature>
<organism evidence="2 3">
    <name type="scientific">Kribbella sancticallisti</name>
    <dbReference type="NCBI Taxonomy" id="460087"/>
    <lineage>
        <taxon>Bacteria</taxon>
        <taxon>Bacillati</taxon>
        <taxon>Actinomycetota</taxon>
        <taxon>Actinomycetes</taxon>
        <taxon>Propionibacteriales</taxon>
        <taxon>Kribbellaceae</taxon>
        <taxon>Kribbella</taxon>
    </lineage>
</organism>
<dbReference type="EMBL" id="BAAAOS010000020">
    <property type="protein sequence ID" value="GAA1578883.1"/>
    <property type="molecule type" value="Genomic_DNA"/>
</dbReference>
<comment type="caution">
    <text evidence="2">The sequence shown here is derived from an EMBL/GenBank/DDBJ whole genome shotgun (WGS) entry which is preliminary data.</text>
</comment>
<dbReference type="InterPro" id="IPR000683">
    <property type="entry name" value="Gfo/Idh/MocA-like_OxRdtase_N"/>
</dbReference>
<evidence type="ECO:0000313" key="3">
    <source>
        <dbReference type="Proteomes" id="UP001500393"/>
    </source>
</evidence>
<sequence>MKIALLGTGFGQAHAAVYAQHPDVDEVVVFGRTREKLAKISEQFGFTTTADLDAVITDRSMDLIDICLPTRLHADVAVQAMQAGQDVLIELPLANTLDDARRIIEVQQATRRQAFVDMFSRFTPAHQYLRDAVTDRRYGALLLIESEGRTALLWPGYDLTLQTLALDMMHTDLDLVTGLLGRPDTVQVTGIDGPVGRGSAATVLLGYTDAYARISSSALMPQPYGMRGGWRATFTDGALEYTMTAGFTGQGQASLAEHTAQGERPIELADTSPYAAMIDHVLACLTGAADNRIEPASALLALELTLDVHGRRTRPASHLGE</sequence>
<dbReference type="InterPro" id="IPR051450">
    <property type="entry name" value="Gfo/Idh/MocA_Oxidoreductases"/>
</dbReference>
<keyword evidence="3" id="KW-1185">Reference proteome</keyword>
<dbReference type="Pfam" id="PF01408">
    <property type="entry name" value="GFO_IDH_MocA"/>
    <property type="match status" value="1"/>
</dbReference>
<evidence type="ECO:0000259" key="1">
    <source>
        <dbReference type="Pfam" id="PF01408"/>
    </source>
</evidence>